<evidence type="ECO:0000256" key="2">
    <source>
        <dbReference type="ARBA" id="ARBA00022695"/>
    </source>
</evidence>
<keyword evidence="2" id="KW-0548">Nucleotidyltransferase</keyword>
<dbReference type="GO" id="GO:0016779">
    <property type="term" value="F:nucleotidyltransferase activity"/>
    <property type="evidence" value="ECO:0007669"/>
    <property type="project" value="UniProtKB-KW"/>
</dbReference>
<dbReference type="AlphaFoldDB" id="A0A437M389"/>
<accession>A0A437M389</accession>
<keyword evidence="1 4" id="KW-0808">Transferase</keyword>
<proteinExistence type="predicted"/>
<dbReference type="EMBL" id="SACL01000007">
    <property type="protein sequence ID" value="RVT92167.1"/>
    <property type="molecule type" value="Genomic_DNA"/>
</dbReference>
<dbReference type="CDD" id="cd06422">
    <property type="entry name" value="NTP_transferase_like_1"/>
    <property type="match status" value="1"/>
</dbReference>
<dbReference type="PANTHER" id="PTHR43584:SF8">
    <property type="entry name" value="N-ACETYLMURAMATE ALPHA-1-PHOSPHATE URIDYLYLTRANSFERASE"/>
    <property type="match status" value="1"/>
</dbReference>
<dbReference type="OrthoDB" id="9788272at2"/>
<comment type="caution">
    <text evidence="4">The sequence shown here is derived from an EMBL/GenBank/DDBJ whole genome shotgun (WGS) entry which is preliminary data.</text>
</comment>
<evidence type="ECO:0000313" key="5">
    <source>
        <dbReference type="Proteomes" id="UP000282957"/>
    </source>
</evidence>
<dbReference type="InterPro" id="IPR050065">
    <property type="entry name" value="GlmU-like"/>
</dbReference>
<dbReference type="Pfam" id="PF00483">
    <property type="entry name" value="NTP_transferase"/>
    <property type="match status" value="1"/>
</dbReference>
<name>A0A437M389_9PROT</name>
<dbReference type="Gene3D" id="3.90.550.10">
    <property type="entry name" value="Spore Coat Polysaccharide Biosynthesis Protein SpsA, Chain A"/>
    <property type="match status" value="1"/>
</dbReference>
<evidence type="ECO:0000313" key="4">
    <source>
        <dbReference type="EMBL" id="RVT92167.1"/>
    </source>
</evidence>
<keyword evidence="5" id="KW-1185">Reference proteome</keyword>
<dbReference type="Proteomes" id="UP000282957">
    <property type="component" value="Unassembled WGS sequence"/>
</dbReference>
<dbReference type="RefSeq" id="WP_127789021.1">
    <property type="nucleotide sequence ID" value="NZ_SACL01000007.1"/>
</dbReference>
<reference evidence="4 5" key="1">
    <citation type="submission" date="2019-01" db="EMBL/GenBank/DDBJ databases">
        <authorList>
            <person name="Chen W.-M."/>
        </authorList>
    </citation>
    <scope>NUCLEOTIDE SEQUENCE [LARGE SCALE GENOMIC DNA]</scope>
    <source>
        <strain evidence="4 5">CCP-6</strain>
    </source>
</reference>
<dbReference type="PANTHER" id="PTHR43584">
    <property type="entry name" value="NUCLEOTIDYL TRANSFERASE"/>
    <property type="match status" value="1"/>
</dbReference>
<protein>
    <submittedName>
        <fullName evidence="4">Nucleotidyltransferase family protein</fullName>
    </submittedName>
</protein>
<dbReference type="InterPro" id="IPR005835">
    <property type="entry name" value="NTP_transferase_dom"/>
</dbReference>
<evidence type="ECO:0000259" key="3">
    <source>
        <dbReference type="Pfam" id="PF00483"/>
    </source>
</evidence>
<feature type="domain" description="Nucleotidyl transferase" evidence="3">
    <location>
        <begin position="2"/>
        <end position="122"/>
    </location>
</feature>
<sequence length="239" mass="26363">MKGMVLAAGLGTRMRPLTADTAKPLLNLAGRTLLDHALDRFAAAGIEEAVVNAHWKAERVVETTRGRAHPRLRVQLEPELLETGGGVRQALPLLGPGPFCVANGDAFWLDGATPTIERMRARFDPETMDALLLMVRMTSVENAPGRGDFMMDPLGKLRRPLKHEVAPFLYGGVQILHPRLVEPEPVEPFSLNRCYDRAIEAGRLFGLVHDGVWFHLSTPGDLQRAETRLADGRFYGEKG</sequence>
<evidence type="ECO:0000256" key="1">
    <source>
        <dbReference type="ARBA" id="ARBA00022679"/>
    </source>
</evidence>
<dbReference type="InterPro" id="IPR029044">
    <property type="entry name" value="Nucleotide-diphossugar_trans"/>
</dbReference>
<gene>
    <name evidence="4" type="ORF">EOD42_18295</name>
</gene>
<organism evidence="4 5">
    <name type="scientific">Rhodovarius crocodyli</name>
    <dbReference type="NCBI Taxonomy" id="1979269"/>
    <lineage>
        <taxon>Bacteria</taxon>
        <taxon>Pseudomonadati</taxon>
        <taxon>Pseudomonadota</taxon>
        <taxon>Alphaproteobacteria</taxon>
        <taxon>Acetobacterales</taxon>
        <taxon>Roseomonadaceae</taxon>
        <taxon>Rhodovarius</taxon>
    </lineage>
</organism>
<dbReference type="SUPFAM" id="SSF53448">
    <property type="entry name" value="Nucleotide-diphospho-sugar transferases"/>
    <property type="match status" value="1"/>
</dbReference>